<dbReference type="EMBL" id="CM003375">
    <property type="protein sequence ID" value="KOM43271.1"/>
    <property type="molecule type" value="Genomic_DNA"/>
</dbReference>
<dbReference type="AlphaFoldDB" id="A0A0L9UKP8"/>
<evidence type="ECO:0000313" key="3">
    <source>
        <dbReference type="Proteomes" id="UP000053144"/>
    </source>
</evidence>
<organism evidence="2 3">
    <name type="scientific">Phaseolus angularis</name>
    <name type="common">Azuki bean</name>
    <name type="synonym">Vigna angularis</name>
    <dbReference type="NCBI Taxonomy" id="3914"/>
    <lineage>
        <taxon>Eukaryota</taxon>
        <taxon>Viridiplantae</taxon>
        <taxon>Streptophyta</taxon>
        <taxon>Embryophyta</taxon>
        <taxon>Tracheophyta</taxon>
        <taxon>Spermatophyta</taxon>
        <taxon>Magnoliopsida</taxon>
        <taxon>eudicotyledons</taxon>
        <taxon>Gunneridae</taxon>
        <taxon>Pentapetalae</taxon>
        <taxon>rosids</taxon>
        <taxon>fabids</taxon>
        <taxon>Fabales</taxon>
        <taxon>Fabaceae</taxon>
        <taxon>Papilionoideae</taxon>
        <taxon>50 kb inversion clade</taxon>
        <taxon>NPAAA clade</taxon>
        <taxon>indigoferoid/millettioid clade</taxon>
        <taxon>Phaseoleae</taxon>
        <taxon>Vigna</taxon>
    </lineage>
</organism>
<accession>A0A0L9UKP8</accession>
<sequence length="192" mass="21711">MARSKRVETEQKLGRIFNARRSGAPFRVLGRWTSISLKLEPSISPRHRGFDARAADVDFSTLKPNAGRSSFVRFPLLKKWIWKVKNAEKPRLTTPLATQAPLKVVLRDLCFGYLVPCRLAAVYRGEQELLRTLTSAFPERKFISQEDFAARVAWPTDPAQEGGRAEAAKASTMDEDAEDEEVEEVEDSDDEE</sequence>
<gene>
    <name evidence="2" type="ORF">LR48_Vigan05g087500</name>
</gene>
<proteinExistence type="predicted"/>
<dbReference type="Proteomes" id="UP000053144">
    <property type="component" value="Chromosome 5"/>
</dbReference>
<feature type="compositionally biased region" description="Acidic residues" evidence="1">
    <location>
        <begin position="173"/>
        <end position="192"/>
    </location>
</feature>
<evidence type="ECO:0000313" key="2">
    <source>
        <dbReference type="EMBL" id="KOM43271.1"/>
    </source>
</evidence>
<dbReference type="Gramene" id="KOM43271">
    <property type="protein sequence ID" value="KOM43271"/>
    <property type="gene ID" value="LR48_Vigan05g087500"/>
</dbReference>
<feature type="region of interest" description="Disordered" evidence="1">
    <location>
        <begin position="153"/>
        <end position="192"/>
    </location>
</feature>
<reference evidence="3" key="1">
    <citation type="journal article" date="2015" name="Proc. Natl. Acad. Sci. U.S.A.">
        <title>Genome sequencing of adzuki bean (Vigna angularis) provides insight into high starch and low fat accumulation and domestication.</title>
        <authorList>
            <person name="Yang K."/>
            <person name="Tian Z."/>
            <person name="Chen C."/>
            <person name="Luo L."/>
            <person name="Zhao B."/>
            <person name="Wang Z."/>
            <person name="Yu L."/>
            <person name="Li Y."/>
            <person name="Sun Y."/>
            <person name="Li W."/>
            <person name="Chen Y."/>
            <person name="Li Y."/>
            <person name="Zhang Y."/>
            <person name="Ai D."/>
            <person name="Zhao J."/>
            <person name="Shang C."/>
            <person name="Ma Y."/>
            <person name="Wu B."/>
            <person name="Wang M."/>
            <person name="Gao L."/>
            <person name="Sun D."/>
            <person name="Zhang P."/>
            <person name="Guo F."/>
            <person name="Wang W."/>
            <person name="Li Y."/>
            <person name="Wang J."/>
            <person name="Varshney R.K."/>
            <person name="Wang J."/>
            <person name="Ling H.Q."/>
            <person name="Wan P."/>
        </authorList>
    </citation>
    <scope>NUCLEOTIDE SEQUENCE</scope>
    <source>
        <strain evidence="3">cv. Jingnong 6</strain>
    </source>
</reference>
<evidence type="ECO:0000256" key="1">
    <source>
        <dbReference type="SAM" id="MobiDB-lite"/>
    </source>
</evidence>
<name>A0A0L9UKP8_PHAAN</name>
<protein>
    <submittedName>
        <fullName evidence="2">Uncharacterized protein</fullName>
    </submittedName>
</protein>